<feature type="region of interest" description="Disordered" evidence="1">
    <location>
        <begin position="315"/>
        <end position="340"/>
    </location>
</feature>
<dbReference type="Pfam" id="PF17657">
    <property type="entry name" value="DNA_pol3_finger"/>
    <property type="match status" value="1"/>
</dbReference>
<dbReference type="AlphaFoldDB" id="A0A381Y5J2"/>
<evidence type="ECO:0000259" key="4">
    <source>
        <dbReference type="Pfam" id="PF17657"/>
    </source>
</evidence>
<dbReference type="Gene3D" id="1.10.150.870">
    <property type="match status" value="1"/>
</dbReference>
<name>A0A381Y5J2_9ZZZZ</name>
<evidence type="ECO:0000313" key="5">
    <source>
        <dbReference type="EMBL" id="SVA71921.1"/>
    </source>
</evidence>
<feature type="region of interest" description="Disordered" evidence="1">
    <location>
        <begin position="216"/>
        <end position="235"/>
    </location>
</feature>
<dbReference type="GO" id="GO:0003676">
    <property type="term" value="F:nucleic acid binding"/>
    <property type="evidence" value="ECO:0007669"/>
    <property type="project" value="InterPro"/>
</dbReference>
<protein>
    <recommendedName>
        <fullName evidence="6">DNA polymerase III subunit alpha</fullName>
    </recommendedName>
</protein>
<evidence type="ECO:0000259" key="2">
    <source>
        <dbReference type="Pfam" id="PF01336"/>
    </source>
</evidence>
<evidence type="ECO:0000259" key="3">
    <source>
        <dbReference type="Pfam" id="PF14579"/>
    </source>
</evidence>
<proteinExistence type="predicted"/>
<dbReference type="EMBL" id="UINC01017371">
    <property type="protein sequence ID" value="SVA71921.1"/>
    <property type="molecule type" value="Genomic_DNA"/>
</dbReference>
<reference evidence="5" key="1">
    <citation type="submission" date="2018-05" db="EMBL/GenBank/DDBJ databases">
        <authorList>
            <person name="Lanie J.A."/>
            <person name="Ng W.-L."/>
            <person name="Kazmierczak K.M."/>
            <person name="Andrzejewski T.M."/>
            <person name="Davidsen T.M."/>
            <person name="Wayne K.J."/>
            <person name="Tettelin H."/>
            <person name="Glass J.I."/>
            <person name="Rusch D."/>
            <person name="Podicherti R."/>
            <person name="Tsui H.-C.T."/>
            <person name="Winkler M.E."/>
        </authorList>
    </citation>
    <scope>NUCLEOTIDE SEQUENCE</scope>
</reference>
<dbReference type="InterPro" id="IPR040982">
    <property type="entry name" value="DNA_pol3_finger"/>
</dbReference>
<dbReference type="Pfam" id="PF01336">
    <property type="entry name" value="tRNA_anti-codon"/>
    <property type="match status" value="1"/>
</dbReference>
<dbReference type="GO" id="GO:0008408">
    <property type="term" value="F:3'-5' exonuclease activity"/>
    <property type="evidence" value="ECO:0007669"/>
    <property type="project" value="InterPro"/>
</dbReference>
<dbReference type="PANTHER" id="PTHR32294">
    <property type="entry name" value="DNA POLYMERASE III SUBUNIT ALPHA"/>
    <property type="match status" value="1"/>
</dbReference>
<gene>
    <name evidence="5" type="ORF">METZ01_LOCUS124775</name>
</gene>
<feature type="domain" description="OB" evidence="2">
    <location>
        <begin position="401"/>
        <end position="472"/>
    </location>
</feature>
<sequence length="694" mass="75445">GNTNDLFQLESAGMQRYIRALKPSNLGDIAAMIALYRPGPMENIDMFIDAKHGRKPISYPHPSFKELLDETYGVIVYQDQVLLILQQFAGYSLGAADIVRKAMGKKIASLMAEERVNFVTGAQAKGFEQDVAGEIFDLIEPFAGYAFNKAHSVSYALISYWTAYFKNHYPVEYMAAVLNSRLDNPEKTLGSMNECFRLNIPILPPSINRSEEFFSIDHGTDTDNTDGQDDDAPRGPGLRVGLAAIKTIGEGAVRPIVADRKENGPYKSIDDFSRRAGASGLNRRTLESLVKAGSFDCLASRGAVMNALDQITATAQREARTRDSGQSSMFDGSEDASDSAGMSGIALTAPDVSDQEKAAWERELLGMTLSHNPLIALAVLQIEGVSNSLEQLGEETSDQPVNVVGYISSVIERTTREGKRFLIVNLEVLDGILEVMVWPDTLQRTADVWQEGRLVMVSGRMRARGDQLSLACDTSVEFDPENPALPAPSAAKSWNGTKNGNGYNGNGNGHKNNGNGSRATDQNVREKKAQMTTGNNIPTEPQKVVRLAVTESEDPSRDAHLLREVIGVLLEYPGRDRVNLDIRTGERLVRMDLPVVSTGYSERLHSRLEELLGPDTVAVHQELGLGMDPPAETLVNMPFEALEPVVPEPAPEPIPEAIFETVGVVEPASVTVAEAAVTVVAEVSETVGGDDPPF</sequence>
<dbReference type="InterPro" id="IPR004365">
    <property type="entry name" value="NA-bd_OB_tRNA"/>
</dbReference>
<feature type="domain" description="DNA polymerase helix-hairpin-helix motif" evidence="3">
    <location>
        <begin position="200"/>
        <end position="299"/>
    </location>
</feature>
<organism evidence="5">
    <name type="scientific">marine metagenome</name>
    <dbReference type="NCBI Taxonomy" id="408172"/>
    <lineage>
        <taxon>unclassified sequences</taxon>
        <taxon>metagenomes</taxon>
        <taxon>ecological metagenomes</taxon>
    </lineage>
</organism>
<feature type="domain" description="DNA polymerase III alpha subunit finger" evidence="4">
    <location>
        <begin position="1"/>
        <end position="126"/>
    </location>
</feature>
<dbReference type="InterPro" id="IPR029460">
    <property type="entry name" value="DNAPol_HHH"/>
</dbReference>
<dbReference type="CDD" id="cd04485">
    <property type="entry name" value="DnaE_OBF"/>
    <property type="match status" value="1"/>
</dbReference>
<dbReference type="InterPro" id="IPR004805">
    <property type="entry name" value="DnaE2/DnaE/PolC"/>
</dbReference>
<feature type="region of interest" description="Disordered" evidence="1">
    <location>
        <begin position="479"/>
        <end position="523"/>
    </location>
</feature>
<dbReference type="Pfam" id="PF14579">
    <property type="entry name" value="HHH_6"/>
    <property type="match status" value="1"/>
</dbReference>
<dbReference type="GO" id="GO:0006260">
    <property type="term" value="P:DNA replication"/>
    <property type="evidence" value="ECO:0007669"/>
    <property type="project" value="InterPro"/>
</dbReference>
<dbReference type="PANTHER" id="PTHR32294:SF0">
    <property type="entry name" value="DNA POLYMERASE III SUBUNIT ALPHA"/>
    <property type="match status" value="1"/>
</dbReference>
<accession>A0A381Y5J2</accession>
<feature type="non-terminal residue" evidence="5">
    <location>
        <position position="1"/>
    </location>
</feature>
<evidence type="ECO:0008006" key="6">
    <source>
        <dbReference type="Google" id="ProtNLM"/>
    </source>
</evidence>
<evidence type="ECO:0000256" key="1">
    <source>
        <dbReference type="SAM" id="MobiDB-lite"/>
    </source>
</evidence>